<organism evidence="1 2">
    <name type="scientific">Youngiibacter fragilis 232.1</name>
    <dbReference type="NCBI Taxonomy" id="994573"/>
    <lineage>
        <taxon>Bacteria</taxon>
        <taxon>Bacillati</taxon>
        <taxon>Bacillota</taxon>
        <taxon>Clostridia</taxon>
        <taxon>Eubacteriales</taxon>
        <taxon>Clostridiaceae</taxon>
        <taxon>Youngiibacter</taxon>
    </lineage>
</organism>
<dbReference type="RefSeq" id="WP_023389232.1">
    <property type="nucleotide sequence ID" value="NZ_AXUN02000189.1"/>
</dbReference>
<dbReference type="CDD" id="cd09757">
    <property type="entry name" value="Cas8c_I-C"/>
    <property type="match status" value="1"/>
</dbReference>
<dbReference type="OrthoDB" id="9778918at2"/>
<reference evidence="1 2" key="1">
    <citation type="journal article" date="2014" name="Genome Announc.">
        <title>Genome Sequence of Youngiibacter fragilis, the Type Strain of the Genus Youngiibacter.</title>
        <authorList>
            <person name="Wawrik C.B."/>
            <person name="Callaghan A.V."/>
            <person name="Stamps B.W."/>
            <person name="Wawrik B."/>
        </authorList>
    </citation>
    <scope>NUCLEOTIDE SEQUENCE [LARGE SCALE GENOMIC DNA]</scope>
    <source>
        <strain evidence="1 2">232.1</strain>
    </source>
</reference>
<dbReference type="STRING" id="994573.T472_0213345"/>
<sequence>MILLALKEYYDRKICDGSIAKDGWINGSIDFLIDLDEDGNATDISDLRELDGKRYISKRLDVPNIGKQALKHSNSGKDANFLWDNASFVLGLGEKGDSRLESMLAVIEEFSPDTTDIGVRSVKTFLEKGLRDRTHFHNILNHSEFGELFASGSPKLSFRVPATGFRTVFDSPEVSEALVNVGQQSGTGESHIGTCLITGKQNCIIEATHSVTKGVWGAQTSGACVVSFNKDSFNSYNKIQSYNAPIGKTAASQYTKALNTLLESKKQTMHIGDTTAVFWSERKSMFEDSFSLFFNEPDKDDPEKGTEKIKELLSSFQTGTYSVDNGDDRFYILGLSPNAARVSIRFWHVGTIAEYSDRIRQYFEDFKIIKPASEPEYYSIWRILVNTAVQDKSENIPPNVAGDLVKSILEGTPYPETLLQAVLRRIRSDKDNRVKPVRAAIIKAYLNRYYKFHTNTNYKEVSLSLDENQKSTGYQLGRLFAILEKIQEEANPGTNTTIRERFYGSACSSPVTVFPNLMRLKNHHLAKMDSKGKVVYFEQLLGNVIENLSDFPSHLPLHQQGLFAVGYYHQRQDFFTKKSEKKESQEGK</sequence>
<dbReference type="Proteomes" id="UP000017747">
    <property type="component" value="Unassembled WGS sequence"/>
</dbReference>
<dbReference type="eggNOG" id="ENOG502Z7WH">
    <property type="taxonomic scope" value="Bacteria"/>
</dbReference>
<comment type="caution">
    <text evidence="1">The sequence shown here is derived from an EMBL/GenBank/DDBJ whole genome shotgun (WGS) entry which is preliminary data.</text>
</comment>
<dbReference type="NCBIfam" id="TIGR01863">
    <property type="entry name" value="cas_Csd1"/>
    <property type="match status" value="1"/>
</dbReference>
<dbReference type="EMBL" id="AXUN02000189">
    <property type="protein sequence ID" value="ETA80089.1"/>
    <property type="molecule type" value="Genomic_DNA"/>
</dbReference>
<dbReference type="AlphaFoldDB" id="V7I4J1"/>
<keyword evidence="2" id="KW-1185">Reference proteome</keyword>
<evidence type="ECO:0000313" key="1">
    <source>
        <dbReference type="EMBL" id="ETA80089.1"/>
    </source>
</evidence>
<evidence type="ECO:0000313" key="2">
    <source>
        <dbReference type="Proteomes" id="UP000017747"/>
    </source>
</evidence>
<gene>
    <name evidence="1" type="ORF">T472_0213345</name>
</gene>
<dbReference type="Pfam" id="PF09709">
    <property type="entry name" value="Cas_Csd1"/>
    <property type="match status" value="1"/>
</dbReference>
<protein>
    <submittedName>
        <fullName evidence="1">CRISPR-associated protein Csd1</fullName>
    </submittedName>
</protein>
<dbReference type="PATRIC" id="fig|994573.3.peg.2498"/>
<accession>V7I4J1</accession>
<name>V7I4J1_9CLOT</name>
<dbReference type="InterPro" id="IPR010144">
    <property type="entry name" value="CRISPR-assoc_prot_Csd1-typ"/>
</dbReference>
<proteinExistence type="predicted"/>